<dbReference type="RefSeq" id="WP_010855735.1">
    <property type="nucleotide sequence ID" value="NZ_AQHR01000092.1"/>
</dbReference>
<dbReference type="STRING" id="1232681.ADIS_3603"/>
<dbReference type="Gene3D" id="2.160.20.120">
    <property type="match status" value="1"/>
</dbReference>
<dbReference type="Pfam" id="PF10988">
    <property type="entry name" value="DUF2807"/>
    <property type="match status" value="1"/>
</dbReference>
<dbReference type="AlphaFoldDB" id="R7ZPC1"/>
<dbReference type="OrthoDB" id="680270at2"/>
<accession>R7ZPC1</accession>
<proteinExistence type="predicted"/>
<keyword evidence="4" id="KW-1185">Reference proteome</keyword>
<keyword evidence="1" id="KW-0732">Signal</keyword>
<protein>
    <recommendedName>
        <fullName evidence="2">Putative auto-transporter adhesin head GIN domain-containing protein</fullName>
    </recommendedName>
</protein>
<feature type="chain" id="PRO_5004451694" description="Putative auto-transporter adhesin head GIN domain-containing protein" evidence="1">
    <location>
        <begin position="22"/>
        <end position="228"/>
    </location>
</feature>
<feature type="signal peptide" evidence="1">
    <location>
        <begin position="1"/>
        <end position="21"/>
    </location>
</feature>
<evidence type="ECO:0000259" key="2">
    <source>
        <dbReference type="Pfam" id="PF10988"/>
    </source>
</evidence>
<evidence type="ECO:0000313" key="4">
    <source>
        <dbReference type="Proteomes" id="UP000013909"/>
    </source>
</evidence>
<evidence type="ECO:0000256" key="1">
    <source>
        <dbReference type="SAM" id="SignalP"/>
    </source>
</evidence>
<organism evidence="3 4">
    <name type="scientific">Lunatimonas lonarensis</name>
    <dbReference type="NCBI Taxonomy" id="1232681"/>
    <lineage>
        <taxon>Bacteria</taxon>
        <taxon>Pseudomonadati</taxon>
        <taxon>Bacteroidota</taxon>
        <taxon>Cytophagia</taxon>
        <taxon>Cytophagales</taxon>
        <taxon>Cyclobacteriaceae</taxon>
    </lineage>
</organism>
<dbReference type="InterPro" id="IPR021255">
    <property type="entry name" value="DUF2807"/>
</dbReference>
<comment type="caution">
    <text evidence="3">The sequence shown here is derived from an EMBL/GenBank/DDBJ whole genome shotgun (WGS) entry which is preliminary data.</text>
</comment>
<evidence type="ECO:0000313" key="3">
    <source>
        <dbReference type="EMBL" id="EON75908.1"/>
    </source>
</evidence>
<reference evidence="3 4" key="1">
    <citation type="submission" date="2013-02" db="EMBL/GenBank/DDBJ databases">
        <title>A novel strain isolated from Lonar lake, Maharashtra, India.</title>
        <authorList>
            <person name="Singh A."/>
        </authorList>
    </citation>
    <scope>NUCLEOTIDE SEQUENCE [LARGE SCALE GENOMIC DNA]</scope>
    <source>
        <strain evidence="3 4">AK24</strain>
    </source>
</reference>
<feature type="domain" description="Putative auto-transporter adhesin head GIN" evidence="2">
    <location>
        <begin position="32"/>
        <end position="212"/>
    </location>
</feature>
<gene>
    <name evidence="3" type="ORF">ADIS_3603</name>
</gene>
<dbReference type="Proteomes" id="UP000013909">
    <property type="component" value="Unassembled WGS sequence"/>
</dbReference>
<dbReference type="EMBL" id="AQHR01000092">
    <property type="protein sequence ID" value="EON75908.1"/>
    <property type="molecule type" value="Genomic_DNA"/>
</dbReference>
<name>R7ZPC1_9BACT</name>
<sequence length="228" mass="24676">MVKKIGFGLLAVFFLSQVLYAQTSEETRPLPAFNAAKISNGIEVVFVKGDKHEIEITASGIELSRVETSVTNREFEMKITGVTPRSATVKATITYVQLESIQTNTSARAFLRDPMVVRVARLSAATSSYIEAEVQVQELVLEAQTNAKIFVKGKTSKLDFSAATNSEIEGDGLEVAHAEVKINTNAKGSFRVTESLRGTAATRGRITYSGDPKILDVKTNTGGAIDEK</sequence>